<organism evidence="1 2">
    <name type="scientific">Smallanthus sonchifolius</name>
    <dbReference type="NCBI Taxonomy" id="185202"/>
    <lineage>
        <taxon>Eukaryota</taxon>
        <taxon>Viridiplantae</taxon>
        <taxon>Streptophyta</taxon>
        <taxon>Embryophyta</taxon>
        <taxon>Tracheophyta</taxon>
        <taxon>Spermatophyta</taxon>
        <taxon>Magnoliopsida</taxon>
        <taxon>eudicotyledons</taxon>
        <taxon>Gunneridae</taxon>
        <taxon>Pentapetalae</taxon>
        <taxon>asterids</taxon>
        <taxon>campanulids</taxon>
        <taxon>Asterales</taxon>
        <taxon>Asteraceae</taxon>
        <taxon>Asteroideae</taxon>
        <taxon>Heliantheae alliance</taxon>
        <taxon>Millerieae</taxon>
        <taxon>Smallanthus</taxon>
    </lineage>
</organism>
<sequence>MIVIEFDSFVNDEWDPKFEHVGISKNSIHSANYTAWNVSLHSGDSTDACVSYNPTTQMLNLRWSYGAGNDSTDMNTTLSYRVDLREVLPEWVIVWFSAATDTYVEKHILLSWEFNSSLSMEQKDEDDSKGWKVAVGITVPLGVLVLVTMVICRVYWRKQREVEEKSGETIATGRKAMDSVDPDSDLGLVQWVWGLLGKGELILGVDQRLNKAFPSLPMKMPVPMYRAEPDASEVSSGSGSGAASITYTSVDLIR</sequence>
<name>A0ACB9HFX6_9ASTR</name>
<proteinExistence type="predicted"/>
<gene>
    <name evidence="1" type="ORF">L1987_36799</name>
</gene>
<comment type="caution">
    <text evidence="1">The sequence shown here is derived from an EMBL/GenBank/DDBJ whole genome shotgun (WGS) entry which is preliminary data.</text>
</comment>
<reference evidence="2" key="1">
    <citation type="journal article" date="2022" name="Mol. Ecol. Resour.">
        <title>The genomes of chicory, endive, great burdock and yacon provide insights into Asteraceae palaeo-polyploidization history and plant inulin production.</title>
        <authorList>
            <person name="Fan W."/>
            <person name="Wang S."/>
            <person name="Wang H."/>
            <person name="Wang A."/>
            <person name="Jiang F."/>
            <person name="Liu H."/>
            <person name="Zhao H."/>
            <person name="Xu D."/>
            <person name="Zhang Y."/>
        </authorList>
    </citation>
    <scope>NUCLEOTIDE SEQUENCE [LARGE SCALE GENOMIC DNA]</scope>
    <source>
        <strain evidence="2">cv. Yunnan</strain>
    </source>
</reference>
<dbReference type="EMBL" id="CM042029">
    <property type="protein sequence ID" value="KAI3794171.1"/>
    <property type="molecule type" value="Genomic_DNA"/>
</dbReference>
<accession>A0ACB9HFX6</accession>
<dbReference type="Proteomes" id="UP001056120">
    <property type="component" value="Linkage Group LG12"/>
</dbReference>
<evidence type="ECO:0000313" key="2">
    <source>
        <dbReference type="Proteomes" id="UP001056120"/>
    </source>
</evidence>
<reference evidence="1 2" key="2">
    <citation type="journal article" date="2022" name="Mol. Ecol. Resour.">
        <title>The genomes of chicory, endive, great burdock and yacon provide insights into Asteraceae paleo-polyploidization history and plant inulin production.</title>
        <authorList>
            <person name="Fan W."/>
            <person name="Wang S."/>
            <person name="Wang H."/>
            <person name="Wang A."/>
            <person name="Jiang F."/>
            <person name="Liu H."/>
            <person name="Zhao H."/>
            <person name="Xu D."/>
            <person name="Zhang Y."/>
        </authorList>
    </citation>
    <scope>NUCLEOTIDE SEQUENCE [LARGE SCALE GENOMIC DNA]</scope>
    <source>
        <strain evidence="2">cv. Yunnan</strain>
        <tissue evidence="1">Leaves</tissue>
    </source>
</reference>
<evidence type="ECO:0000313" key="1">
    <source>
        <dbReference type="EMBL" id="KAI3794171.1"/>
    </source>
</evidence>
<keyword evidence="2" id="KW-1185">Reference proteome</keyword>
<protein>
    <submittedName>
        <fullName evidence="1">Uncharacterized protein</fullName>
    </submittedName>
</protein>